<evidence type="ECO:0000313" key="9">
    <source>
        <dbReference type="Proteomes" id="UP000310158"/>
    </source>
</evidence>
<dbReference type="Proteomes" id="UP000310158">
    <property type="component" value="Unassembled WGS sequence"/>
</dbReference>
<dbReference type="GO" id="GO:0005525">
    <property type="term" value="F:GTP binding"/>
    <property type="evidence" value="ECO:0007669"/>
    <property type="project" value="UniProtKB-KW"/>
</dbReference>
<dbReference type="PANTHER" id="PTHR32341:SF10">
    <property type="entry name" value="INTERFERON-INDUCIBLE GTPASE 5"/>
    <property type="match status" value="1"/>
</dbReference>
<evidence type="ECO:0000313" key="8">
    <source>
        <dbReference type="EMBL" id="THH04918.1"/>
    </source>
</evidence>
<feature type="region of interest" description="Disordered" evidence="5">
    <location>
        <begin position="28"/>
        <end position="145"/>
    </location>
</feature>
<keyword evidence="3" id="KW-0378">Hydrolase</keyword>
<evidence type="ECO:0000256" key="4">
    <source>
        <dbReference type="ARBA" id="ARBA00023134"/>
    </source>
</evidence>
<dbReference type="Pfam" id="PF05049">
    <property type="entry name" value="IIGP"/>
    <property type="match status" value="1"/>
</dbReference>
<dbReference type="InterPro" id="IPR030385">
    <property type="entry name" value="G_IRG_dom"/>
</dbReference>
<evidence type="ECO:0000256" key="6">
    <source>
        <dbReference type="SAM" id="SignalP"/>
    </source>
</evidence>
<dbReference type="InterPro" id="IPR051515">
    <property type="entry name" value="IRG"/>
</dbReference>
<proteinExistence type="inferred from homology"/>
<feature type="signal peptide" evidence="6">
    <location>
        <begin position="1"/>
        <end position="27"/>
    </location>
</feature>
<dbReference type="SUPFAM" id="SSF52540">
    <property type="entry name" value="P-loop containing nucleoside triphosphate hydrolases"/>
    <property type="match status" value="1"/>
</dbReference>
<keyword evidence="9" id="KW-1185">Reference proteome</keyword>
<evidence type="ECO:0000256" key="1">
    <source>
        <dbReference type="ARBA" id="ARBA00005429"/>
    </source>
</evidence>
<comment type="similarity">
    <text evidence="1">Belongs to the TRAFAC class dynamin-like GTPase superfamily. IRG family.</text>
</comment>
<dbReference type="OrthoDB" id="422720at2759"/>
<feature type="compositionally biased region" description="Basic and acidic residues" evidence="5">
    <location>
        <begin position="38"/>
        <end position="82"/>
    </location>
</feature>
<evidence type="ECO:0000256" key="3">
    <source>
        <dbReference type="ARBA" id="ARBA00022801"/>
    </source>
</evidence>
<dbReference type="InterPro" id="IPR007743">
    <property type="entry name" value="Immunity-related_GTPase-like"/>
</dbReference>
<protein>
    <recommendedName>
        <fullName evidence="7">IRG-type G domain-containing protein</fullName>
    </recommendedName>
</protein>
<dbReference type="AlphaFoldDB" id="A0A4S4L2T8"/>
<reference evidence="8 9" key="1">
    <citation type="submission" date="2019-02" db="EMBL/GenBank/DDBJ databases">
        <title>Genome sequencing of the rare red list fungi Bondarzewia mesenterica.</title>
        <authorList>
            <person name="Buettner E."/>
            <person name="Kellner H."/>
        </authorList>
    </citation>
    <scope>NUCLEOTIDE SEQUENCE [LARGE SCALE GENOMIC DNA]</scope>
    <source>
        <strain evidence="8 9">DSM 108281</strain>
    </source>
</reference>
<gene>
    <name evidence="8" type="ORF">EW146_g10042</name>
</gene>
<evidence type="ECO:0000256" key="5">
    <source>
        <dbReference type="SAM" id="MobiDB-lite"/>
    </source>
</evidence>
<dbReference type="Gene3D" id="3.40.50.300">
    <property type="entry name" value="P-loop containing nucleotide triphosphate hydrolases"/>
    <property type="match status" value="1"/>
</dbReference>
<evidence type="ECO:0000259" key="7">
    <source>
        <dbReference type="PROSITE" id="PS51716"/>
    </source>
</evidence>
<dbReference type="InterPro" id="IPR027417">
    <property type="entry name" value="P-loop_NTPase"/>
</dbReference>
<feature type="chain" id="PRO_5020724642" description="IRG-type G domain-containing protein" evidence="6">
    <location>
        <begin position="28"/>
        <end position="397"/>
    </location>
</feature>
<feature type="domain" description="IRG-type G" evidence="7">
    <location>
        <begin position="182"/>
        <end position="378"/>
    </location>
</feature>
<dbReference type="EMBL" id="SGPL01001081">
    <property type="protein sequence ID" value="THH04918.1"/>
    <property type="molecule type" value="Genomic_DNA"/>
</dbReference>
<accession>A0A4S4L2T8</accession>
<sequence length="397" mass="45090">MGGVVSFIPAIAWLAFGIADLIKSIRSRPVGSNPIMDELEKRAMEADEARRRAEEDNHDAEEARRRAEEQASQAEEERRRAEQASAEAEEAKRRAEENERLAEEDKRRAEEAKKKAEEDKRTANVEREAAEAAATAADKRARDEEAARKEVERKLREGIQPIIWPSLEEIASVKRRLQYKEGVFHFAIAGVAGSGKSSLINAFRGVRNNARGACPTGIVETTSVITRYPDLTSTNPFVWYDIPGAGTLKIPDWEYFNAQGLYIFDCIIVLFDNRFTATDVAILKNCARFNIPSYIVRSKSNQHIQNMKTDMGYDEEEHEESRREISVKARTSFIAETRQSVERNLRDAKLPQQKVYIVSKDALLMVVNERKPKDPIDELELLHDLLSEASARRSKKK</sequence>
<feature type="compositionally biased region" description="Basic and acidic residues" evidence="5">
    <location>
        <begin position="89"/>
        <end position="130"/>
    </location>
</feature>
<dbReference type="PANTHER" id="PTHR32341">
    <property type="entry name" value="INTERFERON-INDUCIBLE GTPASE"/>
    <property type="match status" value="1"/>
</dbReference>
<dbReference type="GO" id="GO:0016787">
    <property type="term" value="F:hydrolase activity"/>
    <property type="evidence" value="ECO:0007669"/>
    <property type="project" value="UniProtKB-KW"/>
</dbReference>
<organism evidence="8 9">
    <name type="scientific">Bondarzewia mesenterica</name>
    <dbReference type="NCBI Taxonomy" id="1095465"/>
    <lineage>
        <taxon>Eukaryota</taxon>
        <taxon>Fungi</taxon>
        <taxon>Dikarya</taxon>
        <taxon>Basidiomycota</taxon>
        <taxon>Agaricomycotina</taxon>
        <taxon>Agaricomycetes</taxon>
        <taxon>Russulales</taxon>
        <taxon>Bondarzewiaceae</taxon>
        <taxon>Bondarzewia</taxon>
    </lineage>
</organism>
<comment type="caution">
    <text evidence="8">The sequence shown here is derived from an EMBL/GenBank/DDBJ whole genome shotgun (WGS) entry which is preliminary data.</text>
</comment>
<keyword evidence="6" id="KW-0732">Signal</keyword>
<evidence type="ECO:0000256" key="2">
    <source>
        <dbReference type="ARBA" id="ARBA00022741"/>
    </source>
</evidence>
<dbReference type="GO" id="GO:0016020">
    <property type="term" value="C:membrane"/>
    <property type="evidence" value="ECO:0007669"/>
    <property type="project" value="InterPro"/>
</dbReference>
<keyword evidence="4" id="KW-0342">GTP-binding</keyword>
<name>A0A4S4L2T8_9AGAM</name>
<keyword evidence="2" id="KW-0547">Nucleotide-binding</keyword>
<dbReference type="PROSITE" id="PS51716">
    <property type="entry name" value="G_IRG"/>
    <property type="match status" value="1"/>
</dbReference>